<name>A0A821ND65_9BILA</name>
<evidence type="ECO:0000313" key="3">
    <source>
        <dbReference type="EMBL" id="CAF4784704.1"/>
    </source>
</evidence>
<accession>A0A821ND65</accession>
<feature type="transmembrane region" description="Helical" evidence="1">
    <location>
        <begin position="81"/>
        <end position="100"/>
    </location>
</feature>
<keyword evidence="4" id="KW-1185">Reference proteome</keyword>
<evidence type="ECO:0000313" key="4">
    <source>
        <dbReference type="Proteomes" id="UP000663873"/>
    </source>
</evidence>
<evidence type="ECO:0000256" key="1">
    <source>
        <dbReference type="SAM" id="Phobius"/>
    </source>
</evidence>
<feature type="non-terminal residue" evidence="3">
    <location>
        <position position="1"/>
    </location>
</feature>
<keyword evidence="1" id="KW-1133">Transmembrane helix</keyword>
<organism evidence="3 4">
    <name type="scientific">Rotaria socialis</name>
    <dbReference type="NCBI Taxonomy" id="392032"/>
    <lineage>
        <taxon>Eukaryota</taxon>
        <taxon>Metazoa</taxon>
        <taxon>Spiralia</taxon>
        <taxon>Gnathifera</taxon>
        <taxon>Rotifera</taxon>
        <taxon>Eurotatoria</taxon>
        <taxon>Bdelloidea</taxon>
        <taxon>Philodinida</taxon>
        <taxon>Philodinidae</taxon>
        <taxon>Rotaria</taxon>
    </lineage>
</organism>
<proteinExistence type="predicted"/>
<comment type="caution">
    <text evidence="3">The sequence shown here is derived from an EMBL/GenBank/DDBJ whole genome shotgun (WGS) entry which is preliminary data.</text>
</comment>
<feature type="domain" description="Transmembrane protein 135 N-terminal" evidence="2">
    <location>
        <begin position="24"/>
        <end position="92"/>
    </location>
</feature>
<feature type="transmembrane region" description="Helical" evidence="1">
    <location>
        <begin position="56"/>
        <end position="74"/>
    </location>
</feature>
<reference evidence="3" key="1">
    <citation type="submission" date="2021-02" db="EMBL/GenBank/DDBJ databases">
        <authorList>
            <person name="Nowell W R."/>
        </authorList>
    </citation>
    <scope>NUCLEOTIDE SEQUENCE</scope>
</reference>
<dbReference type="InterPro" id="IPR031926">
    <property type="entry name" value="TMEM135_N"/>
</dbReference>
<protein>
    <recommendedName>
        <fullName evidence="2">Transmembrane protein 135 N-terminal domain-containing protein</fullName>
    </recommendedName>
</protein>
<dbReference type="Proteomes" id="UP000663873">
    <property type="component" value="Unassembled WGS sequence"/>
</dbReference>
<sequence length="101" mass="11600">ATSIIKLRKVRTLKQLRELLIGFATETIQSTIFLGTHGMFFLPVCCGGRRLCGHLSYYKLYFQVIFCTFPAILIERKQRRGALALYMANLVSIFSSFKLFL</sequence>
<evidence type="ECO:0000259" key="2">
    <source>
        <dbReference type="Pfam" id="PF15982"/>
    </source>
</evidence>
<dbReference type="Pfam" id="PF15982">
    <property type="entry name" value="TMEM135_C_rich"/>
    <property type="match status" value="1"/>
</dbReference>
<dbReference type="AlphaFoldDB" id="A0A821ND65"/>
<keyword evidence="1" id="KW-0472">Membrane</keyword>
<feature type="transmembrane region" description="Helical" evidence="1">
    <location>
        <begin position="20"/>
        <end position="44"/>
    </location>
</feature>
<dbReference type="EMBL" id="CAJOBP010045185">
    <property type="protein sequence ID" value="CAF4784704.1"/>
    <property type="molecule type" value="Genomic_DNA"/>
</dbReference>
<keyword evidence="1" id="KW-0812">Transmembrane</keyword>
<gene>
    <name evidence="3" type="ORF">UJA718_LOCUS40545</name>
</gene>